<dbReference type="VEuPathDB" id="CryptoDB:Cvel_2307"/>
<organism evidence="1">
    <name type="scientific">Chromera velia CCMP2878</name>
    <dbReference type="NCBI Taxonomy" id="1169474"/>
    <lineage>
        <taxon>Eukaryota</taxon>
        <taxon>Sar</taxon>
        <taxon>Alveolata</taxon>
        <taxon>Colpodellida</taxon>
        <taxon>Chromeraceae</taxon>
        <taxon>Chromera</taxon>
    </lineage>
</organism>
<sequence>MDQLGRVKRLPMQWAMAATRSGENPTGSWSSKQWMYTSSSCLEGQETRLPYEGDGDDFNADLRAGCKGSVGEGLIGPELAAKVRGGPGQARASRLISAELSCPPRRLVLGFSMVLLLATLCCQ</sequence>
<dbReference type="PhylomeDB" id="A0A0G4ICW8"/>
<evidence type="ECO:0000313" key="1">
    <source>
        <dbReference type="EMBL" id="CEM55059.1"/>
    </source>
</evidence>
<dbReference type="AlphaFoldDB" id="A0A0G4ICW8"/>
<accession>A0A0G4ICW8</accession>
<name>A0A0G4ICW8_9ALVE</name>
<proteinExistence type="predicted"/>
<gene>
    <name evidence="1" type="ORF">Cvel_2307</name>
</gene>
<dbReference type="EMBL" id="CDMZ01005842">
    <property type="protein sequence ID" value="CEM55059.1"/>
    <property type="molecule type" value="Genomic_DNA"/>
</dbReference>
<protein>
    <submittedName>
        <fullName evidence="1">Uncharacterized protein</fullName>
    </submittedName>
</protein>
<reference evidence="1" key="1">
    <citation type="submission" date="2014-11" db="EMBL/GenBank/DDBJ databases">
        <authorList>
            <person name="Otto D Thomas"/>
            <person name="Naeem Raeece"/>
        </authorList>
    </citation>
    <scope>NUCLEOTIDE SEQUENCE</scope>
</reference>